<dbReference type="Pfam" id="PF08966">
    <property type="entry name" value="DUF1882"/>
    <property type="match status" value="1"/>
</dbReference>
<name>A0A7U4RR65_9BACT</name>
<dbReference type="SUPFAM" id="SSF56747">
    <property type="entry name" value="Prim-pol domain"/>
    <property type="match status" value="1"/>
</dbReference>
<evidence type="ECO:0000259" key="1">
    <source>
        <dbReference type="Pfam" id="PF08966"/>
    </source>
</evidence>
<dbReference type="AlphaFoldDB" id="A0A7U4RR65"/>
<keyword evidence="3" id="KW-1185">Reference proteome</keyword>
<feature type="domain" description="DUF1882" evidence="1">
    <location>
        <begin position="8"/>
        <end position="66"/>
    </location>
</feature>
<dbReference type="InterPro" id="IPR044919">
    <property type="entry name" value="HP0184-like_sf"/>
</dbReference>
<evidence type="ECO:0000313" key="3">
    <source>
        <dbReference type="Proteomes" id="UP000034444"/>
    </source>
</evidence>
<dbReference type="OrthoDB" id="5372715at2"/>
<reference evidence="3" key="2">
    <citation type="journal article" date="2017" name="Stand. Genomic Sci.">
        <title>Complete genome sequence of the sulfur-oxidizing chemolithoautotrophic Sulfurovum lithotrophicum 42BKTT.</title>
        <authorList>
            <person name="Jeon W."/>
            <person name="Priscilla L."/>
            <person name="Park G."/>
            <person name="Lee H."/>
            <person name="Lee N."/>
            <person name="Lee D."/>
            <person name="Kwon H."/>
            <person name="Ahn I."/>
            <person name="Lee C."/>
            <person name="Lee H."/>
            <person name="Ahn J."/>
        </authorList>
    </citation>
    <scope>NUCLEOTIDE SEQUENCE [LARGE SCALE GENOMIC DNA]</scope>
    <source>
        <strain evidence="3">ATCC BAA-797 / 42BKT</strain>
    </source>
</reference>
<dbReference type="RefSeq" id="WP_046551537.1">
    <property type="nucleotide sequence ID" value="NZ_CP011308.1"/>
</dbReference>
<accession>A0A7U4RR65</accession>
<proteinExistence type="predicted"/>
<dbReference type="Proteomes" id="UP000034444">
    <property type="component" value="Chromosome"/>
</dbReference>
<sequence>MKVFDLDLNDGHYYIKHNTIVEKIHFDNRTFYAKFERIEEPLTPLLLTQHLNKQYTIAAPLLDKEGLTNYLVLEYRGDEHQRFYYLVKQLFRTFGIKDYHIYRGKHEETIQVFIEVKPLTLQEADDALQKISDALKEKLGKKWKTLPSASLPEAYNIVTLPYKEI</sequence>
<organism evidence="2 3">
    <name type="scientific">Sulfurovum lithotrophicum</name>
    <dbReference type="NCBI Taxonomy" id="206403"/>
    <lineage>
        <taxon>Bacteria</taxon>
        <taxon>Pseudomonadati</taxon>
        <taxon>Campylobacterota</taxon>
        <taxon>Epsilonproteobacteria</taxon>
        <taxon>Campylobacterales</taxon>
        <taxon>Sulfurovaceae</taxon>
        <taxon>Sulfurovum</taxon>
    </lineage>
</organism>
<gene>
    <name evidence="2" type="ORF">YH65_08830</name>
</gene>
<dbReference type="Gene3D" id="3.90.920.20">
    <property type="entry name" value="HP0184-like"/>
    <property type="match status" value="1"/>
</dbReference>
<dbReference type="EMBL" id="CP011308">
    <property type="protein sequence ID" value="AKF25466.1"/>
    <property type="molecule type" value="Genomic_DNA"/>
</dbReference>
<reference evidence="2 3" key="1">
    <citation type="submission" date="2015-04" db="EMBL/GenBank/DDBJ databases">
        <title>Complete genome sequence of Sulfurovum lithotrophicum ATCC BAA-797T.</title>
        <authorList>
            <person name="Ahn J."/>
            <person name="Park G."/>
            <person name="Jeon W."/>
            <person name="Jang Y."/>
            <person name="Jang M."/>
            <person name="Lee H."/>
            <person name="Lee H."/>
        </authorList>
    </citation>
    <scope>NUCLEOTIDE SEQUENCE [LARGE SCALE GENOMIC DNA]</scope>
    <source>
        <strain evidence="3">ATCC BAA-797 / 42BKT</strain>
    </source>
</reference>
<protein>
    <recommendedName>
        <fullName evidence="1">DUF1882 domain-containing protein</fullName>
    </recommendedName>
</protein>
<dbReference type="KEGG" id="slh:YH65_08830"/>
<evidence type="ECO:0000313" key="2">
    <source>
        <dbReference type="EMBL" id="AKF25466.1"/>
    </source>
</evidence>
<dbReference type="InterPro" id="IPR015061">
    <property type="entry name" value="DUF1882"/>
</dbReference>